<keyword evidence="6" id="KW-0521">NADP</keyword>
<dbReference type="EMBL" id="JAVRRG010000120">
    <property type="protein sequence ID" value="KAK5083353.1"/>
    <property type="molecule type" value="Genomic_DNA"/>
</dbReference>
<evidence type="ECO:0000256" key="1">
    <source>
        <dbReference type="ARBA" id="ARBA00001974"/>
    </source>
</evidence>
<comment type="similarity">
    <text evidence="3">Belongs to the FAD-binding monooxygenase family.</text>
</comment>
<evidence type="ECO:0000256" key="4">
    <source>
        <dbReference type="ARBA" id="ARBA00022630"/>
    </source>
</evidence>
<reference evidence="9 10" key="1">
    <citation type="submission" date="2023-08" db="EMBL/GenBank/DDBJ databases">
        <title>Black Yeasts Isolated from many extreme environments.</title>
        <authorList>
            <person name="Coleine C."/>
            <person name="Stajich J.E."/>
            <person name="Selbmann L."/>
        </authorList>
    </citation>
    <scope>NUCLEOTIDE SEQUENCE [LARGE SCALE GENOMIC DNA]</scope>
    <source>
        <strain evidence="9 10">CCFEE 5885</strain>
    </source>
</reference>
<name>A0ABR0K226_9EURO</name>
<evidence type="ECO:0000313" key="9">
    <source>
        <dbReference type="EMBL" id="KAK5083353.1"/>
    </source>
</evidence>
<dbReference type="PANTHER" id="PTHR43098">
    <property type="entry name" value="L-ORNITHINE N(5)-MONOOXYGENASE-RELATED"/>
    <property type="match status" value="1"/>
</dbReference>
<evidence type="ECO:0000256" key="3">
    <source>
        <dbReference type="ARBA" id="ARBA00010139"/>
    </source>
</evidence>
<evidence type="ECO:0000256" key="5">
    <source>
        <dbReference type="ARBA" id="ARBA00022827"/>
    </source>
</evidence>
<dbReference type="SUPFAM" id="SSF51905">
    <property type="entry name" value="FAD/NAD(P)-binding domain"/>
    <property type="match status" value="3"/>
</dbReference>
<keyword evidence="10" id="KW-1185">Reference proteome</keyword>
<dbReference type="InterPro" id="IPR036188">
    <property type="entry name" value="FAD/NAD-bd_sf"/>
</dbReference>
<dbReference type="PANTHER" id="PTHR43098:SF2">
    <property type="entry name" value="FAD-BINDING MONOOXYGENASE AUSB-RELATED"/>
    <property type="match status" value="1"/>
</dbReference>
<evidence type="ECO:0000256" key="6">
    <source>
        <dbReference type="ARBA" id="ARBA00022857"/>
    </source>
</evidence>
<keyword evidence="7" id="KW-0560">Oxidoreductase</keyword>
<dbReference type="InterPro" id="IPR050775">
    <property type="entry name" value="FAD-binding_Monooxygenases"/>
</dbReference>
<protein>
    <submittedName>
        <fullName evidence="9">Uncharacterized protein</fullName>
    </submittedName>
</protein>
<feature type="region of interest" description="Disordered" evidence="8">
    <location>
        <begin position="1"/>
        <end position="48"/>
    </location>
</feature>
<comment type="pathway">
    <text evidence="2">Secondary metabolite biosynthesis; terpenoid biosynthesis.</text>
</comment>
<comment type="cofactor">
    <cofactor evidence="1">
        <name>FAD</name>
        <dbReference type="ChEBI" id="CHEBI:57692"/>
    </cofactor>
</comment>
<evidence type="ECO:0000256" key="2">
    <source>
        <dbReference type="ARBA" id="ARBA00004721"/>
    </source>
</evidence>
<dbReference type="Gene3D" id="3.50.50.60">
    <property type="entry name" value="FAD/NAD(P)-binding domain"/>
    <property type="match status" value="2"/>
</dbReference>
<comment type="caution">
    <text evidence="9">The sequence shown here is derived from an EMBL/GenBank/DDBJ whole genome shotgun (WGS) entry which is preliminary data.</text>
</comment>
<proteinExistence type="inferred from homology"/>
<sequence length="680" mass="76124">MDVSSPSPLDGEHTINGSIGISDQAMGNSSREIKGSSDTNANRNTDGYADQEAYAQQVHARYQAERNKRLRPEFDEQFVKLHTSAKYKHFTRDPWLPADGSVPGIQLMENESPHFKFVIKGAGLGGLLYGARAEDFAFIDYAGGFGGTWYWNRYPGLMCDVSSQIYLPLLEETGYMPKYKYSSGQEIHEHAERIVAKYGFGQRGIFRANVNAFCWNEVSNVWEGSVSQEQGPKQGDVAEKVLAKVTGDFVISMSGVLNYPKLPRLQGMDDFQGHQFHTSRWDYDYTGGSQDQPDMVKLKDQVVGLVGTGPTNVQVFPQLAKWAKQVYLFQRTPASVDVRGQQPIDPDEWKNSSSKPGWWLRRNENFAAFLSDDPDKPEINEVNDGWTCMPSFKGLVGGPNNIDPTKPGTIVEYVTSLHALDFARQEKVRSRIDSIVEEPDTAQRLKAWYPGFCKRPCFHDDYLPTFNRPNVQLIDTEGRGIDSMTRNGVVVADKEYPIDVLIWGTGFVLTHGSPEDKGTMTVRGRNGKSMDQKWADGVASLHGVVTRDFPNFFFPFNQCGVTANAIHSYQVTAEHTVYLISEAEKRHPGRKVLVEPTHEAEEAWAMRIMGNAAAFGGQVGCTPSYYNAEGRTDKIREAPTEVQMKAARASPWGQGILDYQRIIRDWTENGNFEGVDVTVL</sequence>
<evidence type="ECO:0000256" key="8">
    <source>
        <dbReference type="SAM" id="MobiDB-lite"/>
    </source>
</evidence>
<evidence type="ECO:0000256" key="7">
    <source>
        <dbReference type="ARBA" id="ARBA00023002"/>
    </source>
</evidence>
<keyword evidence="5" id="KW-0274">FAD</keyword>
<dbReference type="Proteomes" id="UP001345013">
    <property type="component" value="Unassembled WGS sequence"/>
</dbReference>
<accession>A0ABR0K226</accession>
<evidence type="ECO:0000313" key="10">
    <source>
        <dbReference type="Proteomes" id="UP001345013"/>
    </source>
</evidence>
<organism evidence="9 10">
    <name type="scientific">Lithohypha guttulata</name>
    <dbReference type="NCBI Taxonomy" id="1690604"/>
    <lineage>
        <taxon>Eukaryota</taxon>
        <taxon>Fungi</taxon>
        <taxon>Dikarya</taxon>
        <taxon>Ascomycota</taxon>
        <taxon>Pezizomycotina</taxon>
        <taxon>Eurotiomycetes</taxon>
        <taxon>Chaetothyriomycetidae</taxon>
        <taxon>Chaetothyriales</taxon>
        <taxon>Trichomeriaceae</taxon>
        <taxon>Lithohypha</taxon>
    </lineage>
</organism>
<keyword evidence="4" id="KW-0285">Flavoprotein</keyword>
<gene>
    <name evidence="9" type="ORF">LTR24_007706</name>
</gene>
<feature type="compositionally biased region" description="Polar residues" evidence="8">
    <location>
        <begin position="15"/>
        <end position="45"/>
    </location>
</feature>